<keyword evidence="1" id="KW-0804">Transcription</keyword>
<proteinExistence type="predicted"/>
<name>A0A921I2C7_9FIRM</name>
<dbReference type="AlphaFoldDB" id="A0A921I2C7"/>
<dbReference type="InterPro" id="IPR036735">
    <property type="entry name" value="NGN_dom_sf"/>
</dbReference>
<protein>
    <submittedName>
        <fullName evidence="3">Antiterminator LoaP</fullName>
    </submittedName>
</protein>
<dbReference type="SUPFAM" id="SSF82679">
    <property type="entry name" value="N-utilization substance G protein NusG, N-terminal domain"/>
    <property type="match status" value="1"/>
</dbReference>
<dbReference type="EMBL" id="DYVY01000083">
    <property type="protein sequence ID" value="HJF94176.1"/>
    <property type="molecule type" value="Genomic_DNA"/>
</dbReference>
<sequence>MWYAIQVTTGKEEEMKGIIQKASKSRLYERCFYIKRERIWRRDGQCIVHVETMFPGYLFVITDKPKELYWRLKEIPQFTKLLRTEDEIFLSVADDERAFLENLLNGDKEDIVRLSKVKLDEKKEIVSAEGPLKHYVGNIVKKKTRLRYVMIDVVLFGKKRTVLVGIDVI</sequence>
<gene>
    <name evidence="3" type="primary">loaP</name>
    <name evidence="3" type="ORF">K8V82_05225</name>
</gene>
<comment type="caution">
    <text evidence="3">The sequence shown here is derived from an EMBL/GenBank/DDBJ whole genome shotgun (WGS) entry which is preliminary data.</text>
</comment>
<evidence type="ECO:0000256" key="1">
    <source>
        <dbReference type="ARBA" id="ARBA00023163"/>
    </source>
</evidence>
<feature type="domain" description="NusG-like N-terminal" evidence="2">
    <location>
        <begin position="2"/>
        <end position="96"/>
    </location>
</feature>
<accession>A0A921I2C7</accession>
<dbReference type="GO" id="GO:0006355">
    <property type="term" value="P:regulation of DNA-templated transcription"/>
    <property type="evidence" value="ECO:0007669"/>
    <property type="project" value="InterPro"/>
</dbReference>
<dbReference type="Proteomes" id="UP000769156">
    <property type="component" value="Unassembled WGS sequence"/>
</dbReference>
<evidence type="ECO:0000259" key="2">
    <source>
        <dbReference type="Pfam" id="PF02357"/>
    </source>
</evidence>
<dbReference type="Gene3D" id="3.30.70.940">
    <property type="entry name" value="NusG, N-terminal domain"/>
    <property type="match status" value="1"/>
</dbReference>
<dbReference type="InterPro" id="IPR006645">
    <property type="entry name" value="NGN-like_dom"/>
</dbReference>
<evidence type="ECO:0000313" key="3">
    <source>
        <dbReference type="EMBL" id="HJF94176.1"/>
    </source>
</evidence>
<dbReference type="Pfam" id="PF02357">
    <property type="entry name" value="NusG"/>
    <property type="match status" value="1"/>
</dbReference>
<dbReference type="GO" id="GO:0006354">
    <property type="term" value="P:DNA-templated transcription elongation"/>
    <property type="evidence" value="ECO:0007669"/>
    <property type="project" value="InterPro"/>
</dbReference>
<dbReference type="NCBIfam" id="NF033641">
    <property type="entry name" value="antiterm_LoaP"/>
    <property type="match status" value="1"/>
</dbReference>
<reference evidence="3" key="1">
    <citation type="journal article" date="2021" name="PeerJ">
        <title>Extensive microbial diversity within the chicken gut microbiome revealed by metagenomics and culture.</title>
        <authorList>
            <person name="Gilroy R."/>
            <person name="Ravi A."/>
            <person name="Getino M."/>
            <person name="Pursley I."/>
            <person name="Horton D.L."/>
            <person name="Alikhan N.F."/>
            <person name="Baker D."/>
            <person name="Gharbi K."/>
            <person name="Hall N."/>
            <person name="Watson M."/>
            <person name="Adriaenssens E.M."/>
            <person name="Foster-Nyarko E."/>
            <person name="Jarju S."/>
            <person name="Secka A."/>
            <person name="Antonio M."/>
            <person name="Oren A."/>
            <person name="Chaudhuri R.R."/>
            <person name="La Ragione R."/>
            <person name="Hildebrand F."/>
            <person name="Pallen M.J."/>
        </authorList>
    </citation>
    <scope>NUCLEOTIDE SEQUENCE</scope>
    <source>
        <strain evidence="3">ChiSjej5B23-16112</strain>
    </source>
</reference>
<reference evidence="3" key="2">
    <citation type="submission" date="2021-09" db="EMBL/GenBank/DDBJ databases">
        <authorList>
            <person name="Gilroy R."/>
        </authorList>
    </citation>
    <scope>NUCLEOTIDE SEQUENCE</scope>
    <source>
        <strain evidence="3">ChiSjej5B23-16112</strain>
    </source>
</reference>
<organism evidence="3 4">
    <name type="scientific">Lachnoclostridium phocaeense</name>
    <dbReference type="NCBI Taxonomy" id="1871021"/>
    <lineage>
        <taxon>Bacteria</taxon>
        <taxon>Bacillati</taxon>
        <taxon>Bacillota</taxon>
        <taxon>Clostridia</taxon>
        <taxon>Lachnospirales</taxon>
        <taxon>Lachnospiraceae</taxon>
    </lineage>
</organism>
<evidence type="ECO:0000313" key="4">
    <source>
        <dbReference type="Proteomes" id="UP000769156"/>
    </source>
</evidence>
<dbReference type="InterPro" id="IPR047663">
    <property type="entry name" value="Transcription_antiterm_LoaP"/>
</dbReference>